<organism evidence="1 2">
    <name type="scientific">Bagarius yarrelli</name>
    <name type="common">Goonch</name>
    <name type="synonym">Bagrus yarrelli</name>
    <dbReference type="NCBI Taxonomy" id="175774"/>
    <lineage>
        <taxon>Eukaryota</taxon>
        <taxon>Metazoa</taxon>
        <taxon>Chordata</taxon>
        <taxon>Craniata</taxon>
        <taxon>Vertebrata</taxon>
        <taxon>Euteleostomi</taxon>
        <taxon>Actinopterygii</taxon>
        <taxon>Neopterygii</taxon>
        <taxon>Teleostei</taxon>
        <taxon>Ostariophysi</taxon>
        <taxon>Siluriformes</taxon>
        <taxon>Sisoridae</taxon>
        <taxon>Sisorinae</taxon>
        <taxon>Bagarius</taxon>
    </lineage>
</organism>
<comment type="caution">
    <text evidence="1">The sequence shown here is derived from an EMBL/GenBank/DDBJ whole genome shotgun (WGS) entry which is preliminary data.</text>
</comment>
<gene>
    <name evidence="1" type="ORF">Baya_5456</name>
</gene>
<sequence length="73" mass="7931">MSENAIDDKLRKLQSLEIRDRIGAAKHDRYAKDVELGYAKGSNVAIQLPNKVIDSNLQASGASHALQKPNNGS</sequence>
<reference evidence="1 2" key="1">
    <citation type="journal article" date="2019" name="Genome Biol. Evol.">
        <title>Whole-Genome Sequencing of the Giant Devil Catfish, Bagarius yarrelli.</title>
        <authorList>
            <person name="Jiang W."/>
            <person name="Lv Y."/>
            <person name="Cheng L."/>
            <person name="Yang K."/>
            <person name="Chao B."/>
            <person name="Wang X."/>
            <person name="Li Y."/>
            <person name="Pan X."/>
            <person name="You X."/>
            <person name="Zhang Y."/>
            <person name="Yang J."/>
            <person name="Li J."/>
            <person name="Zhang X."/>
            <person name="Liu S."/>
            <person name="Sun C."/>
            <person name="Yang J."/>
            <person name="Shi Q."/>
        </authorList>
    </citation>
    <scope>NUCLEOTIDE SEQUENCE [LARGE SCALE GENOMIC DNA]</scope>
    <source>
        <strain evidence="1">JWS20170419001</strain>
        <tissue evidence="1">Muscle</tissue>
    </source>
</reference>
<keyword evidence="2" id="KW-1185">Reference proteome</keyword>
<accession>A0A556TUU9</accession>
<proteinExistence type="predicted"/>
<evidence type="ECO:0000313" key="1">
    <source>
        <dbReference type="EMBL" id="TSK77045.1"/>
    </source>
</evidence>
<name>A0A556TUU9_BAGYA</name>
<dbReference type="AlphaFoldDB" id="A0A556TUU9"/>
<evidence type="ECO:0000313" key="2">
    <source>
        <dbReference type="Proteomes" id="UP000319801"/>
    </source>
</evidence>
<dbReference type="EMBL" id="VCAZ01000020">
    <property type="protein sequence ID" value="TSK77045.1"/>
    <property type="molecule type" value="Genomic_DNA"/>
</dbReference>
<protein>
    <submittedName>
        <fullName evidence="1">Uncharacterized protein</fullName>
    </submittedName>
</protein>
<dbReference type="Proteomes" id="UP000319801">
    <property type="component" value="Unassembled WGS sequence"/>
</dbReference>